<evidence type="ECO:0000313" key="2">
    <source>
        <dbReference type="Proteomes" id="UP001374535"/>
    </source>
</evidence>
<organism evidence="1 2">
    <name type="scientific">Vigna mungo</name>
    <name type="common">Black gram</name>
    <name type="synonym">Phaseolus mungo</name>
    <dbReference type="NCBI Taxonomy" id="3915"/>
    <lineage>
        <taxon>Eukaryota</taxon>
        <taxon>Viridiplantae</taxon>
        <taxon>Streptophyta</taxon>
        <taxon>Embryophyta</taxon>
        <taxon>Tracheophyta</taxon>
        <taxon>Spermatophyta</taxon>
        <taxon>Magnoliopsida</taxon>
        <taxon>eudicotyledons</taxon>
        <taxon>Gunneridae</taxon>
        <taxon>Pentapetalae</taxon>
        <taxon>rosids</taxon>
        <taxon>fabids</taxon>
        <taxon>Fabales</taxon>
        <taxon>Fabaceae</taxon>
        <taxon>Papilionoideae</taxon>
        <taxon>50 kb inversion clade</taxon>
        <taxon>NPAAA clade</taxon>
        <taxon>indigoferoid/millettioid clade</taxon>
        <taxon>Phaseoleae</taxon>
        <taxon>Vigna</taxon>
    </lineage>
</organism>
<name>A0AAQ3RGE1_VIGMU</name>
<sequence>MISLVFGYGSWTISIESDFILPPFTKIIRCSCHWFPLLGDYPINKSLCLANLHHFQHVLQDSILSPGHLFPPCLFLRLSLLHRINSFLRFTLLLQSLETHFVLPHPPFKLIYPNFFITEIILNHRLWISLPGGDILVPEDSRHRVQIITKPHLLKHHHHFPSKNKDRTCELLMF</sequence>
<accession>A0AAQ3RGE1</accession>
<dbReference type="EMBL" id="CP144691">
    <property type="protein sequence ID" value="WVY94413.1"/>
    <property type="molecule type" value="Genomic_DNA"/>
</dbReference>
<keyword evidence="2" id="KW-1185">Reference proteome</keyword>
<protein>
    <submittedName>
        <fullName evidence="1">Uncharacterized protein</fullName>
    </submittedName>
</protein>
<dbReference type="Proteomes" id="UP001374535">
    <property type="component" value="Chromosome 10"/>
</dbReference>
<reference evidence="1 2" key="1">
    <citation type="journal article" date="2023" name="Life. Sci Alliance">
        <title>Evolutionary insights into 3D genome organization and epigenetic landscape of Vigna mungo.</title>
        <authorList>
            <person name="Junaid A."/>
            <person name="Singh B."/>
            <person name="Bhatia S."/>
        </authorList>
    </citation>
    <scope>NUCLEOTIDE SEQUENCE [LARGE SCALE GENOMIC DNA]</scope>
    <source>
        <strain evidence="1">Urdbean</strain>
    </source>
</reference>
<dbReference type="AlphaFoldDB" id="A0AAQ3RGE1"/>
<proteinExistence type="predicted"/>
<evidence type="ECO:0000313" key="1">
    <source>
        <dbReference type="EMBL" id="WVY94413.1"/>
    </source>
</evidence>
<gene>
    <name evidence="1" type="ORF">V8G54_033501</name>
</gene>